<evidence type="ECO:0000259" key="2">
    <source>
        <dbReference type="Pfam" id="PF03992"/>
    </source>
</evidence>
<dbReference type="OrthoDB" id="1494254at2"/>
<protein>
    <recommendedName>
        <fullName evidence="2">ABM domain-containing protein</fullName>
    </recommendedName>
</protein>
<organism evidence="3 4">
    <name type="scientific">Allopseudospirillum japonicum</name>
    <dbReference type="NCBI Taxonomy" id="64971"/>
    <lineage>
        <taxon>Bacteria</taxon>
        <taxon>Pseudomonadati</taxon>
        <taxon>Pseudomonadota</taxon>
        <taxon>Gammaproteobacteria</taxon>
        <taxon>Oceanospirillales</taxon>
        <taxon>Oceanospirillaceae</taxon>
        <taxon>Allopseudospirillum</taxon>
    </lineage>
</organism>
<evidence type="ECO:0000256" key="1">
    <source>
        <dbReference type="SAM" id="Phobius"/>
    </source>
</evidence>
<dbReference type="Gene3D" id="3.30.70.100">
    <property type="match status" value="1"/>
</dbReference>
<dbReference type="Pfam" id="PF03992">
    <property type="entry name" value="ABM"/>
    <property type="match status" value="1"/>
</dbReference>
<gene>
    <name evidence="3" type="ORF">SAMN05421831_10663</name>
</gene>
<feature type="domain" description="ABM" evidence="2">
    <location>
        <begin position="10"/>
        <end position="84"/>
    </location>
</feature>
<dbReference type="Proteomes" id="UP000242999">
    <property type="component" value="Unassembled WGS sequence"/>
</dbReference>
<proteinExistence type="predicted"/>
<reference evidence="4" key="1">
    <citation type="submission" date="2016-10" db="EMBL/GenBank/DDBJ databases">
        <authorList>
            <person name="Varghese N."/>
            <person name="Submissions S."/>
        </authorList>
    </citation>
    <scope>NUCLEOTIDE SEQUENCE [LARGE SCALE GENOMIC DNA]</scope>
    <source>
        <strain evidence="4">DSM 7165</strain>
    </source>
</reference>
<sequence>MYSQNQDIGPITVSISRRVKSGYEPQYERWISKMVEAASNFPGHQSVNVLRPSPATQGEYVIIYRFDTYADCQRWETSQIRQDFLQEVQDWIEGESNTRRATGIEFWFDLPQLPNKSPKAYKMVLVLIPVVFILVYILNYILQPIKSSLPAWLHSLIIVSLQVILMTYLVMPKVTQVLKSWLFK</sequence>
<keyword evidence="1" id="KW-0812">Transmembrane</keyword>
<dbReference type="InterPro" id="IPR038762">
    <property type="entry name" value="ABM_predict"/>
</dbReference>
<dbReference type="PANTHER" id="PTHR40057:SF1">
    <property type="entry name" value="SLR1162 PROTEIN"/>
    <property type="match status" value="1"/>
</dbReference>
<dbReference type="STRING" id="64971.SAMN05421831_10663"/>
<accession>A0A1H6SHG1</accession>
<keyword evidence="1" id="KW-1133">Transmembrane helix</keyword>
<dbReference type="InterPro" id="IPR007138">
    <property type="entry name" value="ABM_dom"/>
</dbReference>
<dbReference type="AlphaFoldDB" id="A0A1H6SHG1"/>
<dbReference type="EMBL" id="FNYH01000006">
    <property type="protein sequence ID" value="SEI64297.1"/>
    <property type="molecule type" value="Genomic_DNA"/>
</dbReference>
<feature type="transmembrane region" description="Helical" evidence="1">
    <location>
        <begin position="124"/>
        <end position="145"/>
    </location>
</feature>
<name>A0A1H6SHG1_9GAMM</name>
<dbReference type="SUPFAM" id="SSF54909">
    <property type="entry name" value="Dimeric alpha+beta barrel"/>
    <property type="match status" value="1"/>
</dbReference>
<dbReference type="InterPro" id="IPR011008">
    <property type="entry name" value="Dimeric_a/b-barrel"/>
</dbReference>
<dbReference type="PANTHER" id="PTHR40057">
    <property type="entry name" value="SLR1162 PROTEIN"/>
    <property type="match status" value="1"/>
</dbReference>
<keyword evidence="4" id="KW-1185">Reference proteome</keyword>
<dbReference type="RefSeq" id="WP_093309422.1">
    <property type="nucleotide sequence ID" value="NZ_FNYH01000006.1"/>
</dbReference>
<feature type="transmembrane region" description="Helical" evidence="1">
    <location>
        <begin position="151"/>
        <end position="171"/>
    </location>
</feature>
<evidence type="ECO:0000313" key="4">
    <source>
        <dbReference type="Proteomes" id="UP000242999"/>
    </source>
</evidence>
<keyword evidence="1" id="KW-0472">Membrane</keyword>
<evidence type="ECO:0000313" key="3">
    <source>
        <dbReference type="EMBL" id="SEI64297.1"/>
    </source>
</evidence>